<dbReference type="Proteomes" id="UP000740926">
    <property type="component" value="Unassembled WGS sequence"/>
</dbReference>
<keyword evidence="6" id="KW-0808">Transferase</keyword>
<evidence type="ECO:0000256" key="3">
    <source>
        <dbReference type="ARBA" id="ARBA00022516"/>
    </source>
</evidence>
<reference evidence="9 10" key="1">
    <citation type="journal article" date="2020" name="Microb. Genom.">
        <title>Genetic diversity of clinical and environmental Mucorales isolates obtained from an investigation of mucormycosis cases among solid organ transplant recipients.</title>
        <authorList>
            <person name="Nguyen M.H."/>
            <person name="Kaul D."/>
            <person name="Muto C."/>
            <person name="Cheng S.J."/>
            <person name="Richter R.A."/>
            <person name="Bruno V.M."/>
            <person name="Liu G."/>
            <person name="Beyhan S."/>
            <person name="Sundermann A.J."/>
            <person name="Mounaud S."/>
            <person name="Pasculle A.W."/>
            <person name="Nierman W.C."/>
            <person name="Driscoll E."/>
            <person name="Cumbie R."/>
            <person name="Clancy C.J."/>
            <person name="Dupont C.L."/>
        </authorList>
    </citation>
    <scope>NUCLEOTIDE SEQUENCE [LARGE SCALE GENOMIC DNA]</scope>
    <source>
        <strain evidence="9 10">GL24</strain>
    </source>
</reference>
<dbReference type="InterPro" id="IPR003835">
    <property type="entry name" value="Glyco_trans_19"/>
</dbReference>
<accession>A0A9P6Y5K1</accession>
<evidence type="ECO:0000313" key="9">
    <source>
        <dbReference type="EMBL" id="KAG1540034.1"/>
    </source>
</evidence>
<evidence type="ECO:0000256" key="6">
    <source>
        <dbReference type="ARBA" id="ARBA00022679"/>
    </source>
</evidence>
<evidence type="ECO:0000256" key="8">
    <source>
        <dbReference type="ARBA" id="ARBA00048975"/>
    </source>
</evidence>
<keyword evidence="7" id="KW-0443">Lipid metabolism</keyword>
<gene>
    <name evidence="9" type="ORF">G6F50_014421</name>
</gene>
<keyword evidence="5" id="KW-0328">Glycosyltransferase</keyword>
<evidence type="ECO:0000256" key="2">
    <source>
        <dbReference type="ARBA" id="ARBA00012687"/>
    </source>
</evidence>
<dbReference type="GO" id="GO:0009245">
    <property type="term" value="P:lipid A biosynthetic process"/>
    <property type="evidence" value="ECO:0007669"/>
    <property type="project" value="UniProtKB-KW"/>
</dbReference>
<dbReference type="SUPFAM" id="SSF48557">
    <property type="entry name" value="L-aspartase-like"/>
    <property type="match status" value="1"/>
</dbReference>
<comment type="similarity">
    <text evidence="1">Belongs to the PAL/histidase family.</text>
</comment>
<keyword evidence="3" id="KW-0444">Lipid biosynthesis</keyword>
<evidence type="ECO:0000256" key="4">
    <source>
        <dbReference type="ARBA" id="ARBA00022556"/>
    </source>
</evidence>
<evidence type="ECO:0000256" key="1">
    <source>
        <dbReference type="ARBA" id="ARBA00007238"/>
    </source>
</evidence>
<dbReference type="PANTHER" id="PTHR30372:SF4">
    <property type="entry name" value="LIPID-A-DISACCHARIDE SYNTHASE, MITOCHONDRIAL-RELATED"/>
    <property type="match status" value="1"/>
</dbReference>
<evidence type="ECO:0000256" key="7">
    <source>
        <dbReference type="ARBA" id="ARBA00023098"/>
    </source>
</evidence>
<proteinExistence type="inferred from homology"/>
<dbReference type="Gene3D" id="1.10.275.10">
    <property type="entry name" value="Fumarase/aspartase (N-terminal domain)"/>
    <property type="match status" value="1"/>
</dbReference>
<dbReference type="EC" id="2.4.1.182" evidence="2"/>
<evidence type="ECO:0000256" key="5">
    <source>
        <dbReference type="ARBA" id="ARBA00022676"/>
    </source>
</evidence>
<keyword evidence="10" id="KW-1185">Reference proteome</keyword>
<protein>
    <recommendedName>
        <fullName evidence="2">lipid-A-disaccharide synthase</fullName>
        <ecNumber evidence="2">2.4.1.182</ecNumber>
    </recommendedName>
</protein>
<dbReference type="InterPro" id="IPR001106">
    <property type="entry name" value="Aromatic_Lyase"/>
</dbReference>
<dbReference type="GO" id="GO:0005543">
    <property type="term" value="F:phospholipid binding"/>
    <property type="evidence" value="ECO:0007669"/>
    <property type="project" value="TreeGrafter"/>
</dbReference>
<dbReference type="EMBL" id="JAANIU010006845">
    <property type="protein sequence ID" value="KAG1540034.1"/>
    <property type="molecule type" value="Genomic_DNA"/>
</dbReference>
<organism evidence="9 10">
    <name type="scientific">Rhizopus delemar</name>
    <dbReference type="NCBI Taxonomy" id="936053"/>
    <lineage>
        <taxon>Eukaryota</taxon>
        <taxon>Fungi</taxon>
        <taxon>Fungi incertae sedis</taxon>
        <taxon>Mucoromycota</taxon>
        <taxon>Mucoromycotina</taxon>
        <taxon>Mucoromycetes</taxon>
        <taxon>Mucorales</taxon>
        <taxon>Mucorineae</taxon>
        <taxon>Rhizopodaceae</taxon>
        <taxon>Rhizopus</taxon>
    </lineage>
</organism>
<dbReference type="GO" id="GO:0008915">
    <property type="term" value="F:lipid-A-disaccharide synthase activity"/>
    <property type="evidence" value="ECO:0007669"/>
    <property type="project" value="UniProtKB-EC"/>
</dbReference>
<sequence length="233" mass="25166">MSNTLVLRPGHVTLAQWRQVYRGSPLALDPAALPVVRASAAAVAAIVAKGAPVYGINTGFGKLASVRIEREDLATLQRNIVLSHAAGVGEPMPASVVRLMMALKLVSLAQGASGIREDTLRLLEAMLVKRPMVVGYRGNELTYRLVKALGLIKVDRFALPNILAGQDLAPELMQHDCTPDKLAAAIQQWFDHPQRTADLQGTYARLHERLRRNASARAADAVGALLMRDQAKA</sequence>
<dbReference type="Pfam" id="PF00221">
    <property type="entry name" value="Lyase_aromatic"/>
    <property type="match status" value="1"/>
</dbReference>
<comment type="catalytic activity">
    <reaction evidence="8">
        <text>a lipid X + a UDP-2-N,3-O-bis[(3R)-3-hydroxyacyl]-alpha-D-glucosamine = a lipid A disaccharide + UDP + H(+)</text>
        <dbReference type="Rhea" id="RHEA:67828"/>
        <dbReference type="ChEBI" id="CHEBI:15378"/>
        <dbReference type="ChEBI" id="CHEBI:58223"/>
        <dbReference type="ChEBI" id="CHEBI:137748"/>
        <dbReference type="ChEBI" id="CHEBI:176338"/>
        <dbReference type="ChEBI" id="CHEBI:176343"/>
        <dbReference type="EC" id="2.4.1.182"/>
    </reaction>
</comment>
<comment type="caution">
    <text evidence="9">The sequence shown here is derived from an EMBL/GenBank/DDBJ whole genome shotgun (WGS) entry which is preliminary data.</text>
</comment>
<dbReference type="GO" id="GO:0016020">
    <property type="term" value="C:membrane"/>
    <property type="evidence" value="ECO:0007669"/>
    <property type="project" value="GOC"/>
</dbReference>
<dbReference type="AlphaFoldDB" id="A0A9P6Y5K1"/>
<dbReference type="InterPro" id="IPR024083">
    <property type="entry name" value="Fumarase/histidase_N"/>
</dbReference>
<dbReference type="InterPro" id="IPR008948">
    <property type="entry name" value="L-Aspartase-like"/>
</dbReference>
<name>A0A9P6Y5K1_9FUNG</name>
<evidence type="ECO:0000313" key="10">
    <source>
        <dbReference type="Proteomes" id="UP000740926"/>
    </source>
</evidence>
<keyword evidence="4" id="KW-0441">Lipid A biosynthesis</keyword>
<dbReference type="PANTHER" id="PTHR30372">
    <property type="entry name" value="LIPID-A-DISACCHARIDE SYNTHASE"/>
    <property type="match status" value="1"/>
</dbReference>